<gene>
    <name evidence="1" type="ORF">BDV26DRAFT_151297</name>
</gene>
<dbReference type="Proteomes" id="UP000326198">
    <property type="component" value="Unassembled WGS sequence"/>
</dbReference>
<name>A0A5N7BE20_9EURO</name>
<keyword evidence="2" id="KW-1185">Reference proteome</keyword>
<evidence type="ECO:0000313" key="2">
    <source>
        <dbReference type="Proteomes" id="UP000326198"/>
    </source>
</evidence>
<protein>
    <submittedName>
        <fullName evidence="1">Uncharacterized protein</fullName>
    </submittedName>
</protein>
<proteinExistence type="predicted"/>
<dbReference type="EMBL" id="ML736187">
    <property type="protein sequence ID" value="KAE8379949.1"/>
    <property type="molecule type" value="Genomic_DNA"/>
</dbReference>
<evidence type="ECO:0000313" key="1">
    <source>
        <dbReference type="EMBL" id="KAE8379949.1"/>
    </source>
</evidence>
<reference evidence="1 2" key="1">
    <citation type="submission" date="2019-04" db="EMBL/GenBank/DDBJ databases">
        <title>Friends and foes A comparative genomics studyof 23 Aspergillus species from section Flavi.</title>
        <authorList>
            <consortium name="DOE Joint Genome Institute"/>
            <person name="Kjaerbolling I."/>
            <person name="Vesth T."/>
            <person name="Frisvad J.C."/>
            <person name="Nybo J.L."/>
            <person name="Theobald S."/>
            <person name="Kildgaard S."/>
            <person name="Isbrandt T."/>
            <person name="Kuo A."/>
            <person name="Sato A."/>
            <person name="Lyhne E.K."/>
            <person name="Kogle M.E."/>
            <person name="Wiebenga A."/>
            <person name="Kun R.S."/>
            <person name="Lubbers R.J."/>
            <person name="Makela M.R."/>
            <person name="Barry K."/>
            <person name="Chovatia M."/>
            <person name="Clum A."/>
            <person name="Daum C."/>
            <person name="Haridas S."/>
            <person name="He G."/>
            <person name="LaButti K."/>
            <person name="Lipzen A."/>
            <person name="Mondo S."/>
            <person name="Riley R."/>
            <person name="Salamov A."/>
            <person name="Simmons B.A."/>
            <person name="Magnuson J.K."/>
            <person name="Henrissat B."/>
            <person name="Mortensen U.H."/>
            <person name="Larsen T.O."/>
            <person name="Devries R.P."/>
            <person name="Grigoriev I.V."/>
            <person name="Machida M."/>
            <person name="Baker S.E."/>
            <person name="Andersen M.R."/>
        </authorList>
    </citation>
    <scope>NUCLEOTIDE SEQUENCE [LARGE SCALE GENOMIC DNA]</scope>
    <source>
        <strain evidence="1 2">IBT 29228</strain>
    </source>
</reference>
<dbReference type="AlphaFoldDB" id="A0A5N7BE20"/>
<sequence length="74" mass="8563">MQIKPYSKIVEGVNPFLVSYRMNSESPTCIQLKINRVKQKTERGKRRQYAASKRVCVLPISTGKTENGRHQVVW</sequence>
<organism evidence="1 2">
    <name type="scientific">Aspergillus bertholletiae</name>
    <dbReference type="NCBI Taxonomy" id="1226010"/>
    <lineage>
        <taxon>Eukaryota</taxon>
        <taxon>Fungi</taxon>
        <taxon>Dikarya</taxon>
        <taxon>Ascomycota</taxon>
        <taxon>Pezizomycotina</taxon>
        <taxon>Eurotiomycetes</taxon>
        <taxon>Eurotiomycetidae</taxon>
        <taxon>Eurotiales</taxon>
        <taxon>Aspergillaceae</taxon>
        <taxon>Aspergillus</taxon>
        <taxon>Aspergillus subgen. Circumdati</taxon>
    </lineage>
</organism>
<accession>A0A5N7BE20</accession>